<dbReference type="AlphaFoldDB" id="A0A926Y062"/>
<proteinExistence type="predicted"/>
<sequence length="124" mass="13566">MLPVISKVAASILLSASTLFNPTTPKTLSFGASAYVTVNHEIRVAVEKSTDVSVVVLLRDKNNDVLYRQNLGKKESRFAMKLNVDQLADGVYELEVKSSEGSIRKQLNLSTEAAKQVTRSIALQ</sequence>
<reference evidence="1" key="1">
    <citation type="submission" date="2020-09" db="EMBL/GenBank/DDBJ databases">
        <authorList>
            <person name="Kim M.K."/>
        </authorList>
    </citation>
    <scope>NUCLEOTIDE SEQUENCE</scope>
    <source>
        <strain evidence="1">BT702</strain>
    </source>
</reference>
<dbReference type="EMBL" id="JACWZY010000022">
    <property type="protein sequence ID" value="MBD2703510.1"/>
    <property type="molecule type" value="Genomic_DNA"/>
</dbReference>
<gene>
    <name evidence="1" type="ORF">IC229_22890</name>
</gene>
<evidence type="ECO:0000313" key="1">
    <source>
        <dbReference type="EMBL" id="MBD2703510.1"/>
    </source>
</evidence>
<organism evidence="1 2">
    <name type="scientific">Spirosoma profusum</name>
    <dbReference type="NCBI Taxonomy" id="2771354"/>
    <lineage>
        <taxon>Bacteria</taxon>
        <taxon>Pseudomonadati</taxon>
        <taxon>Bacteroidota</taxon>
        <taxon>Cytophagia</taxon>
        <taxon>Cytophagales</taxon>
        <taxon>Cytophagaceae</taxon>
        <taxon>Spirosoma</taxon>
    </lineage>
</organism>
<evidence type="ECO:0000313" key="2">
    <source>
        <dbReference type="Proteomes" id="UP000598820"/>
    </source>
</evidence>
<comment type="caution">
    <text evidence="1">The sequence shown here is derived from an EMBL/GenBank/DDBJ whole genome shotgun (WGS) entry which is preliminary data.</text>
</comment>
<dbReference type="Proteomes" id="UP000598820">
    <property type="component" value="Unassembled WGS sequence"/>
</dbReference>
<dbReference type="RefSeq" id="WP_190889357.1">
    <property type="nucleotide sequence ID" value="NZ_JACWZY010000022.1"/>
</dbReference>
<accession>A0A926Y062</accession>
<keyword evidence="2" id="KW-1185">Reference proteome</keyword>
<protein>
    <recommendedName>
        <fullName evidence="3">Secretion system C-terminal sorting domain-containing protein</fullName>
    </recommendedName>
</protein>
<evidence type="ECO:0008006" key="3">
    <source>
        <dbReference type="Google" id="ProtNLM"/>
    </source>
</evidence>
<name>A0A926Y062_9BACT</name>